<keyword evidence="2" id="KW-0812">Transmembrane</keyword>
<proteinExistence type="predicted"/>
<name>A0ABV0ZGK6_9TELE</name>
<reference evidence="4 5" key="1">
    <citation type="submission" date="2021-06" db="EMBL/GenBank/DDBJ databases">
        <authorList>
            <person name="Palmer J.M."/>
        </authorList>
    </citation>
    <scope>NUCLEOTIDE SEQUENCE [LARGE SCALE GENOMIC DNA]</scope>
    <source>
        <strain evidence="4 5">AS_MEX2019</strain>
        <tissue evidence="4">Muscle</tissue>
    </source>
</reference>
<gene>
    <name evidence="4" type="ORF">AMECASPLE_037273</name>
</gene>
<dbReference type="InterPro" id="IPR013087">
    <property type="entry name" value="Znf_C2H2_type"/>
</dbReference>
<feature type="domain" description="C2H2-type" evidence="3">
    <location>
        <begin position="28"/>
        <end position="50"/>
    </location>
</feature>
<dbReference type="EMBL" id="JAHRIP010062659">
    <property type="protein sequence ID" value="MEQ2305379.1"/>
    <property type="molecule type" value="Genomic_DNA"/>
</dbReference>
<dbReference type="PROSITE" id="PS00028">
    <property type="entry name" value="ZINC_FINGER_C2H2_1"/>
    <property type="match status" value="1"/>
</dbReference>
<keyword evidence="2" id="KW-1133">Transmembrane helix</keyword>
<dbReference type="Proteomes" id="UP001469553">
    <property type="component" value="Unassembled WGS sequence"/>
</dbReference>
<evidence type="ECO:0000256" key="2">
    <source>
        <dbReference type="SAM" id="Phobius"/>
    </source>
</evidence>
<accession>A0ABV0ZGK6</accession>
<keyword evidence="2" id="KW-0472">Membrane</keyword>
<evidence type="ECO:0000313" key="4">
    <source>
        <dbReference type="EMBL" id="MEQ2305379.1"/>
    </source>
</evidence>
<sequence length="104" mass="12318">MGVVTHPPTSQTYTEADAETCCECVHECIQRICKDQVRSSTHTHTHSRTHMRAQWVHWVWIIFIVTRTVNNSFLSKQHERKLMGNESREEEREKDEVRGRARNK</sequence>
<evidence type="ECO:0000259" key="3">
    <source>
        <dbReference type="PROSITE" id="PS00028"/>
    </source>
</evidence>
<feature type="region of interest" description="Disordered" evidence="1">
    <location>
        <begin position="77"/>
        <end position="104"/>
    </location>
</feature>
<protein>
    <recommendedName>
        <fullName evidence="3">C2H2-type domain-containing protein</fullName>
    </recommendedName>
</protein>
<keyword evidence="5" id="KW-1185">Reference proteome</keyword>
<organism evidence="4 5">
    <name type="scientific">Ameca splendens</name>
    <dbReference type="NCBI Taxonomy" id="208324"/>
    <lineage>
        <taxon>Eukaryota</taxon>
        <taxon>Metazoa</taxon>
        <taxon>Chordata</taxon>
        <taxon>Craniata</taxon>
        <taxon>Vertebrata</taxon>
        <taxon>Euteleostomi</taxon>
        <taxon>Actinopterygii</taxon>
        <taxon>Neopterygii</taxon>
        <taxon>Teleostei</taxon>
        <taxon>Neoteleostei</taxon>
        <taxon>Acanthomorphata</taxon>
        <taxon>Ovalentaria</taxon>
        <taxon>Atherinomorphae</taxon>
        <taxon>Cyprinodontiformes</taxon>
        <taxon>Goodeidae</taxon>
        <taxon>Ameca</taxon>
    </lineage>
</organism>
<evidence type="ECO:0000313" key="5">
    <source>
        <dbReference type="Proteomes" id="UP001469553"/>
    </source>
</evidence>
<evidence type="ECO:0000256" key="1">
    <source>
        <dbReference type="SAM" id="MobiDB-lite"/>
    </source>
</evidence>
<feature type="transmembrane region" description="Helical" evidence="2">
    <location>
        <begin position="55"/>
        <end position="74"/>
    </location>
</feature>
<comment type="caution">
    <text evidence="4">The sequence shown here is derived from an EMBL/GenBank/DDBJ whole genome shotgun (WGS) entry which is preliminary data.</text>
</comment>